<dbReference type="EMBL" id="AF353999">
    <property type="protein sequence ID" value="AAL36746.1"/>
    <property type="molecule type" value="Genomic_DNA"/>
</dbReference>
<gene>
    <name evidence="2" type="primary">orf244</name>
</gene>
<accession>Q8W9R2</accession>
<reference evidence="2" key="1">
    <citation type="journal article" date="2002" name="Mol. Biol. Evol.">
        <title>The complete mitochondrial DNA sequence of Mesostigma viride identifies this green alga as the earliest green plant divergence and predicts a highly compact mitochondrial genome in the ancestor of all green plants.</title>
        <authorList>
            <person name="Turmel M."/>
            <person name="Otis C."/>
            <person name="Lemieux C."/>
        </authorList>
    </citation>
    <scope>NUCLEOTIDE SEQUENCE</scope>
    <source>
        <strain evidence="2">NIES-296</strain>
    </source>
</reference>
<dbReference type="GeneID" id="4178096"/>
<sequence length="244" mass="28754">MIYNNFYFWVGLMDGDGSIQVNHWRKKCLQFRFVIKLKDTFLNHQMLTQFCQCLMGGRITNSSKGFIVWVVNDKKTILRLANLLDKFPPLTKRLQCQLEFLKENLQRNNIDWYLMNRNSKYNKTDLDKTDPELNPYWISGFIEALPCCFTIRKANNHSFSISLPNEGGRVLLEKIRDYFGCPSSNKIHKKKTFYVLEIYRKEILFSIINHLTQKAPLLGEKKISFKYFQSVMLSHHCGNSFPVS</sequence>
<dbReference type="PANTHER" id="PTHR36181">
    <property type="entry name" value="INTRON-ENCODED ENDONUCLEASE AI3-RELATED"/>
    <property type="match status" value="1"/>
</dbReference>
<dbReference type="RefSeq" id="YP_665707.1">
    <property type="nucleotide sequence ID" value="NC_008240.1"/>
</dbReference>
<dbReference type="SUPFAM" id="SSF55608">
    <property type="entry name" value="Homing endonucleases"/>
    <property type="match status" value="2"/>
</dbReference>
<dbReference type="InterPro" id="IPR027434">
    <property type="entry name" value="Homing_endonucl"/>
</dbReference>
<evidence type="ECO:0000313" key="2">
    <source>
        <dbReference type="EMBL" id="AAL36746.1"/>
    </source>
</evidence>
<dbReference type="GO" id="GO:0004519">
    <property type="term" value="F:endonuclease activity"/>
    <property type="evidence" value="ECO:0007669"/>
    <property type="project" value="InterPro"/>
</dbReference>
<keyword evidence="2" id="KW-0496">Mitochondrion</keyword>
<evidence type="ECO:0000259" key="1">
    <source>
        <dbReference type="Pfam" id="PF00961"/>
    </source>
</evidence>
<dbReference type="GO" id="GO:0005739">
    <property type="term" value="C:mitochondrion"/>
    <property type="evidence" value="ECO:0007669"/>
    <property type="project" value="UniProtKB-ARBA"/>
</dbReference>
<feature type="domain" description="Homing endonuclease LAGLIDADG" evidence="1">
    <location>
        <begin position="138"/>
        <end position="231"/>
    </location>
</feature>
<organism evidence="2">
    <name type="scientific">Mesostigma viride</name>
    <name type="common">Green alga</name>
    <dbReference type="NCBI Taxonomy" id="41882"/>
    <lineage>
        <taxon>Eukaryota</taxon>
        <taxon>Viridiplantae</taxon>
        <taxon>Streptophyta</taxon>
        <taxon>Mesostigmatophyceae</taxon>
        <taxon>Mesostigmatales</taxon>
        <taxon>Mesostigmataceae</taxon>
        <taxon>Mesostigma</taxon>
    </lineage>
</organism>
<proteinExistence type="predicted"/>
<feature type="domain" description="Homing endonuclease LAGLIDADG" evidence="1">
    <location>
        <begin position="9"/>
        <end position="102"/>
    </location>
</feature>
<dbReference type="AlphaFoldDB" id="Q8W9R2"/>
<name>Q8W9R2_MESVI</name>
<dbReference type="InterPro" id="IPR004860">
    <property type="entry name" value="LAGLIDADG_dom"/>
</dbReference>
<dbReference type="PANTHER" id="PTHR36181:SF2">
    <property type="entry name" value="INTRON-ENCODED ENDONUCLEASE AI3-RELATED"/>
    <property type="match status" value="1"/>
</dbReference>
<dbReference type="Pfam" id="PF00961">
    <property type="entry name" value="LAGLIDADG_1"/>
    <property type="match status" value="2"/>
</dbReference>
<dbReference type="InterPro" id="IPR051289">
    <property type="entry name" value="LAGLIDADG_Endonuclease"/>
</dbReference>
<geneLocation type="mitochondrion" evidence="2"/>
<dbReference type="Gene3D" id="3.10.28.10">
    <property type="entry name" value="Homing endonucleases"/>
    <property type="match status" value="2"/>
</dbReference>
<protein>
    <submittedName>
        <fullName evidence="2">Hypothetical intron-encoded protein</fullName>
    </submittedName>
</protein>